<evidence type="ECO:0000256" key="1">
    <source>
        <dbReference type="SAM" id="MobiDB-lite"/>
    </source>
</evidence>
<feature type="chain" id="PRO_5039012913" evidence="2">
    <location>
        <begin position="33"/>
        <end position="159"/>
    </location>
</feature>
<evidence type="ECO:0000313" key="4">
    <source>
        <dbReference type="Proteomes" id="UP000052258"/>
    </source>
</evidence>
<sequence length="159" mass="18161">MKNNLRMVALGLLISAAVLFVFSQFFSPDTDAATTKEKTTTTQEAGNSTTWKQKYEKLLAKQELEKNEAAEKERQDATAKADAEKKKNEVKKYTLVIQKGDPTSKVSQNLQENGIIPVAKNFDNYLKQNDYEKYIRDGKYELTNKMTFEQIAKKLSHQN</sequence>
<dbReference type="InterPro" id="IPR003770">
    <property type="entry name" value="MLTG-like"/>
</dbReference>
<feature type="signal peptide" evidence="2">
    <location>
        <begin position="1"/>
        <end position="32"/>
    </location>
</feature>
<dbReference type="RefSeq" id="WP_007474451.1">
    <property type="nucleotide sequence ID" value="NZ_KQ130610.1"/>
</dbReference>
<dbReference type="EMBL" id="AZHO01000007">
    <property type="protein sequence ID" value="KMT60628.1"/>
    <property type="molecule type" value="Genomic_DNA"/>
</dbReference>
<keyword evidence="4" id="KW-1185">Reference proteome</keyword>
<protein>
    <submittedName>
        <fullName evidence="3">Uncharacterized protein</fullName>
    </submittedName>
</protein>
<organism evidence="3 4">
    <name type="scientific">Listeria fleischmannii 1991</name>
    <dbReference type="NCBI Taxonomy" id="1430899"/>
    <lineage>
        <taxon>Bacteria</taxon>
        <taxon>Bacillati</taxon>
        <taxon>Bacillota</taxon>
        <taxon>Bacilli</taxon>
        <taxon>Bacillales</taxon>
        <taxon>Listeriaceae</taxon>
        <taxon>Listeria</taxon>
    </lineage>
</organism>
<reference evidence="3 4" key="1">
    <citation type="journal article" date="2015" name="Genome Biol. Evol.">
        <title>Comparative Genomics of Listeria Sensu Lato: Genus-Wide Differences in Evolutionary Dynamics and the Progressive Gain of Complex, Potentially Pathogenicity-Related Traits through Lateral Gene Transfer.</title>
        <authorList>
            <person name="Chiara M."/>
            <person name="Caruso M."/>
            <person name="D'Erchia A.M."/>
            <person name="Manzari C."/>
            <person name="Fraccalvieri R."/>
            <person name="Goffredo E."/>
            <person name="Latorre L."/>
            <person name="Miccolupo A."/>
            <person name="Padalino I."/>
            <person name="Santagada G."/>
            <person name="Chiocco D."/>
            <person name="Pesole G."/>
            <person name="Horner D.S."/>
            <person name="Parisi A."/>
        </authorList>
    </citation>
    <scope>NUCLEOTIDE SEQUENCE [LARGE SCALE GENOMIC DNA]</scope>
    <source>
        <strain evidence="3 4">1991</strain>
    </source>
</reference>
<comment type="caution">
    <text evidence="3">The sequence shown here is derived from an EMBL/GenBank/DDBJ whole genome shotgun (WGS) entry which is preliminary data.</text>
</comment>
<dbReference type="OrthoDB" id="2138957at2"/>
<dbReference type="Proteomes" id="UP000052258">
    <property type="component" value="Unassembled WGS sequence"/>
</dbReference>
<dbReference type="Pfam" id="PF02618">
    <property type="entry name" value="YceG"/>
    <property type="match status" value="1"/>
</dbReference>
<dbReference type="Gene3D" id="3.30.1490.480">
    <property type="entry name" value="Endolytic murein transglycosylase"/>
    <property type="match status" value="1"/>
</dbReference>
<evidence type="ECO:0000313" key="3">
    <source>
        <dbReference type="EMBL" id="KMT60628.1"/>
    </source>
</evidence>
<keyword evidence="2" id="KW-0732">Signal</keyword>
<feature type="region of interest" description="Disordered" evidence="1">
    <location>
        <begin position="66"/>
        <end position="87"/>
    </location>
</feature>
<name>A0A0J8GIM9_9LIST</name>
<dbReference type="AlphaFoldDB" id="A0A0J8GIM9"/>
<proteinExistence type="predicted"/>
<evidence type="ECO:0000256" key="2">
    <source>
        <dbReference type="SAM" id="SignalP"/>
    </source>
</evidence>
<dbReference type="PATRIC" id="fig|1430899.3.peg.780"/>
<accession>A0A0J8GIM9</accession>
<gene>
    <name evidence="3" type="ORF">X560_0756</name>
</gene>